<dbReference type="EMBL" id="CAJNNV010000304">
    <property type="protein sequence ID" value="CAE8582131.1"/>
    <property type="molecule type" value="Genomic_DNA"/>
</dbReference>
<dbReference type="OrthoDB" id="10678204at2759"/>
<feature type="non-terminal residue" evidence="2">
    <location>
        <position position="1"/>
    </location>
</feature>
<evidence type="ECO:0000256" key="1">
    <source>
        <dbReference type="SAM" id="MobiDB-lite"/>
    </source>
</evidence>
<comment type="caution">
    <text evidence="2">The sequence shown here is derived from an EMBL/GenBank/DDBJ whole genome shotgun (WGS) entry which is preliminary data.</text>
</comment>
<proteinExistence type="predicted"/>
<evidence type="ECO:0000313" key="2">
    <source>
        <dbReference type="EMBL" id="CAE8582131.1"/>
    </source>
</evidence>
<dbReference type="AlphaFoldDB" id="A0A813D6N7"/>
<feature type="compositionally biased region" description="Low complexity" evidence="1">
    <location>
        <begin position="1"/>
        <end position="34"/>
    </location>
</feature>
<evidence type="ECO:0000313" key="3">
    <source>
        <dbReference type="Proteomes" id="UP000654075"/>
    </source>
</evidence>
<protein>
    <submittedName>
        <fullName evidence="2">Uncharacterized protein</fullName>
    </submittedName>
</protein>
<feature type="region of interest" description="Disordered" evidence="1">
    <location>
        <begin position="1"/>
        <end position="69"/>
    </location>
</feature>
<gene>
    <name evidence="2" type="ORF">PGLA1383_LOCUS1133</name>
</gene>
<organism evidence="2 3">
    <name type="scientific">Polarella glacialis</name>
    <name type="common">Dinoflagellate</name>
    <dbReference type="NCBI Taxonomy" id="89957"/>
    <lineage>
        <taxon>Eukaryota</taxon>
        <taxon>Sar</taxon>
        <taxon>Alveolata</taxon>
        <taxon>Dinophyceae</taxon>
        <taxon>Suessiales</taxon>
        <taxon>Suessiaceae</taxon>
        <taxon>Polarella</taxon>
    </lineage>
</organism>
<sequence>MTAEAATTTTTAKATAPATTSADSTATPSTVVSARDVPAPQPASTAATPDKKQLSASASKSLAAPASRVTRQWSVPHLPTFAALSAACRTARAFPEVLQGVSSPSPERALCRVSSARVLRQVSSSQPMSPQILGPLALQGWTSPGKSQMLQCSVFGVGSATPQFRAGAYKLPPNMWGIQLTQLSEIESHSMFSPGLSSREVVSKVIWPETSGSGVGYALLKNSAGLQSRTMVSHAWDMSFADLNAALGSSGEQGPYWVAATALYQSEDNIRQILSEPLRFIRQVLEHTPSMLCVLATRCNVYERLWCLAEMATAVSMQLD</sequence>
<accession>A0A813D6N7</accession>
<reference evidence="2" key="1">
    <citation type="submission" date="2021-02" db="EMBL/GenBank/DDBJ databases">
        <authorList>
            <person name="Dougan E. K."/>
            <person name="Rhodes N."/>
            <person name="Thang M."/>
            <person name="Chan C."/>
        </authorList>
    </citation>
    <scope>NUCLEOTIDE SEQUENCE</scope>
</reference>
<name>A0A813D6N7_POLGL</name>
<keyword evidence="3" id="KW-1185">Reference proteome</keyword>
<feature type="compositionally biased region" description="Low complexity" evidence="1">
    <location>
        <begin position="55"/>
        <end position="67"/>
    </location>
</feature>
<dbReference type="Proteomes" id="UP000654075">
    <property type="component" value="Unassembled WGS sequence"/>
</dbReference>